<dbReference type="RefSeq" id="WP_081203466.1">
    <property type="nucleotide sequence ID" value="NZ_FOCZ01000005.1"/>
</dbReference>
<dbReference type="STRING" id="354355.SAMN05660816_03269"/>
<comment type="pathway">
    <text evidence="2">Amino-acid biosynthesis; L-threonine biosynthesis; L-threonine from L-aspartate: step 5/5.</text>
</comment>
<dbReference type="PANTHER" id="PTHR48078">
    <property type="entry name" value="THREONINE DEHYDRATASE, MITOCHONDRIAL-RELATED"/>
    <property type="match status" value="1"/>
</dbReference>
<dbReference type="GO" id="GO:0003941">
    <property type="term" value="F:L-serine ammonia-lyase activity"/>
    <property type="evidence" value="ECO:0007669"/>
    <property type="project" value="TreeGrafter"/>
</dbReference>
<dbReference type="InterPro" id="IPR004450">
    <property type="entry name" value="Thr_synthase-like"/>
</dbReference>
<dbReference type="NCBIfam" id="TIGR00260">
    <property type="entry name" value="thrC"/>
    <property type="match status" value="1"/>
</dbReference>
<dbReference type="EC" id="4.2.3.1" evidence="4 11"/>
<feature type="domain" description="Tryptophan synthase beta chain-like PALP" evidence="13">
    <location>
        <begin position="76"/>
        <end position="381"/>
    </location>
</feature>
<dbReference type="GO" id="GO:0009088">
    <property type="term" value="P:threonine biosynthetic process"/>
    <property type="evidence" value="ECO:0007669"/>
    <property type="project" value="UniProtKB-UniRule"/>
</dbReference>
<comment type="catalytic activity">
    <reaction evidence="10">
        <text>O-phospho-L-homoserine + H2O = L-threonine + phosphate</text>
        <dbReference type="Rhea" id="RHEA:10840"/>
        <dbReference type="ChEBI" id="CHEBI:15377"/>
        <dbReference type="ChEBI" id="CHEBI:43474"/>
        <dbReference type="ChEBI" id="CHEBI:57590"/>
        <dbReference type="ChEBI" id="CHEBI:57926"/>
        <dbReference type="EC" id="4.2.3.1"/>
    </reaction>
</comment>
<evidence type="ECO:0000256" key="4">
    <source>
        <dbReference type="ARBA" id="ARBA00013028"/>
    </source>
</evidence>
<organism evidence="14 15">
    <name type="scientific">Niastella yeongjuensis</name>
    <dbReference type="NCBI Taxonomy" id="354355"/>
    <lineage>
        <taxon>Bacteria</taxon>
        <taxon>Pseudomonadati</taxon>
        <taxon>Bacteroidota</taxon>
        <taxon>Chitinophagia</taxon>
        <taxon>Chitinophagales</taxon>
        <taxon>Chitinophagaceae</taxon>
        <taxon>Niastella</taxon>
    </lineage>
</organism>
<evidence type="ECO:0000256" key="8">
    <source>
        <dbReference type="ARBA" id="ARBA00022898"/>
    </source>
</evidence>
<evidence type="ECO:0000313" key="14">
    <source>
        <dbReference type="EMBL" id="OQP43054.1"/>
    </source>
</evidence>
<reference evidence="15" key="1">
    <citation type="submission" date="2016-04" db="EMBL/GenBank/DDBJ databases">
        <authorList>
            <person name="Chen L."/>
            <person name="Zhuang W."/>
            <person name="Wang G."/>
        </authorList>
    </citation>
    <scope>NUCLEOTIDE SEQUENCE [LARGE SCALE GENOMIC DNA]</scope>
    <source>
        <strain evidence="15">17621</strain>
    </source>
</reference>
<comment type="similarity">
    <text evidence="3">Belongs to the threonine synthase family.</text>
</comment>
<evidence type="ECO:0000256" key="9">
    <source>
        <dbReference type="ARBA" id="ARBA00023239"/>
    </source>
</evidence>
<feature type="modified residue" description="N6-(pyridoxal phosphate)lysine" evidence="12">
    <location>
        <position position="114"/>
    </location>
</feature>
<dbReference type="EMBL" id="LVXG01000056">
    <property type="protein sequence ID" value="OQP43054.1"/>
    <property type="molecule type" value="Genomic_DNA"/>
</dbReference>
<dbReference type="InterPro" id="IPR036052">
    <property type="entry name" value="TrpB-like_PALP_sf"/>
</dbReference>
<dbReference type="InterPro" id="IPR001926">
    <property type="entry name" value="TrpB-like_PALP"/>
</dbReference>
<accession>A0A1V9EAP3</accession>
<dbReference type="SUPFAM" id="SSF53686">
    <property type="entry name" value="Tryptophan synthase beta subunit-like PLP-dependent enzymes"/>
    <property type="match status" value="1"/>
</dbReference>
<dbReference type="GO" id="GO:0006565">
    <property type="term" value="P:L-serine catabolic process"/>
    <property type="evidence" value="ECO:0007669"/>
    <property type="project" value="TreeGrafter"/>
</dbReference>
<keyword evidence="7" id="KW-0791">Threonine biosynthesis</keyword>
<evidence type="ECO:0000256" key="1">
    <source>
        <dbReference type="ARBA" id="ARBA00001933"/>
    </source>
</evidence>
<dbReference type="Proteomes" id="UP000192610">
    <property type="component" value="Unassembled WGS sequence"/>
</dbReference>
<evidence type="ECO:0000256" key="5">
    <source>
        <dbReference type="ARBA" id="ARBA00018679"/>
    </source>
</evidence>
<dbReference type="NCBIfam" id="NF006050">
    <property type="entry name" value="PRK08197.1"/>
    <property type="match status" value="1"/>
</dbReference>
<dbReference type="InterPro" id="IPR050147">
    <property type="entry name" value="Ser/Thr_Dehydratase"/>
</dbReference>
<comment type="cofactor">
    <cofactor evidence="1 12">
        <name>pyridoxal 5'-phosphate</name>
        <dbReference type="ChEBI" id="CHEBI:597326"/>
    </cofactor>
</comment>
<keyword evidence="8 12" id="KW-0663">Pyridoxal phosphate</keyword>
<evidence type="ECO:0000256" key="11">
    <source>
        <dbReference type="NCBIfam" id="TIGR00260"/>
    </source>
</evidence>
<dbReference type="Gene3D" id="3.40.50.1100">
    <property type="match status" value="2"/>
</dbReference>
<dbReference type="CDD" id="cd01563">
    <property type="entry name" value="Thr-synth_1"/>
    <property type="match status" value="1"/>
</dbReference>
<dbReference type="InterPro" id="IPR000634">
    <property type="entry name" value="Ser/Thr_deHydtase_PyrdxlP-BS"/>
</dbReference>
<dbReference type="PANTHER" id="PTHR48078:SF6">
    <property type="entry name" value="L-THREONINE DEHYDRATASE CATABOLIC TDCB"/>
    <property type="match status" value="1"/>
</dbReference>
<name>A0A1V9EAP3_9BACT</name>
<keyword evidence="9" id="KW-0456">Lyase</keyword>
<dbReference type="GO" id="GO:0006567">
    <property type="term" value="P:L-threonine catabolic process"/>
    <property type="evidence" value="ECO:0007669"/>
    <property type="project" value="TreeGrafter"/>
</dbReference>
<dbReference type="Pfam" id="PF00291">
    <property type="entry name" value="PALP"/>
    <property type="match status" value="1"/>
</dbReference>
<evidence type="ECO:0000259" key="13">
    <source>
        <dbReference type="Pfam" id="PF00291"/>
    </source>
</evidence>
<sequence>MKTVHTLTSLTQLACSQCGQTYSAFEPQTFSPCCNKPLVAQYNLAEVPERTVLYNREATMWRYKEVLPVFEEENIVSLGEGMTPILELKRLQSAYELPNLFLKDESKNPTGSFKARGLSAAVSKAKEFGFQTCIIPTAGNAGGALAAYCAKADIKAIVVMPRHTPQVFKDECELYGAELILVDGLISDCAKKVAQLKDSINCFDISTMKEPYRLEGKKTMGYEIAEQFGWTLPDVILYPTGGGTGLIGMWKAFKEMQQMGWIGEKLPRLYAIQAENCQPVMQTWKGLQPNAKNYIGQPSLANGLAVPNPFAEDMILKALRESKGQPVAVSDDDMVAAVKEIAYKEGLIIAPEGGALWKGLLQLVQEGTVQRAEKILLLNTGTGYKYLENIL</sequence>
<dbReference type="OrthoDB" id="9778118at2"/>
<dbReference type="GO" id="GO:0030170">
    <property type="term" value="F:pyridoxal phosphate binding"/>
    <property type="evidence" value="ECO:0007669"/>
    <property type="project" value="InterPro"/>
</dbReference>
<evidence type="ECO:0000256" key="10">
    <source>
        <dbReference type="ARBA" id="ARBA00049144"/>
    </source>
</evidence>
<comment type="caution">
    <text evidence="14">The sequence shown here is derived from an EMBL/GenBank/DDBJ whole genome shotgun (WGS) entry which is preliminary data.</text>
</comment>
<gene>
    <name evidence="14" type="ORF">A4H97_12990</name>
</gene>
<proteinExistence type="inferred from homology"/>
<dbReference type="AlphaFoldDB" id="A0A1V9EAP3"/>
<evidence type="ECO:0000256" key="6">
    <source>
        <dbReference type="ARBA" id="ARBA00022605"/>
    </source>
</evidence>
<keyword evidence="6" id="KW-0028">Amino-acid biosynthesis</keyword>
<evidence type="ECO:0000256" key="2">
    <source>
        <dbReference type="ARBA" id="ARBA00004979"/>
    </source>
</evidence>
<dbReference type="GO" id="GO:0004795">
    <property type="term" value="F:threonine synthase activity"/>
    <property type="evidence" value="ECO:0007669"/>
    <property type="project" value="UniProtKB-UniRule"/>
</dbReference>
<evidence type="ECO:0000256" key="12">
    <source>
        <dbReference type="PIRSR" id="PIRSR604450-51"/>
    </source>
</evidence>
<evidence type="ECO:0000313" key="15">
    <source>
        <dbReference type="Proteomes" id="UP000192610"/>
    </source>
</evidence>
<dbReference type="PROSITE" id="PS00165">
    <property type="entry name" value="DEHYDRATASE_SER_THR"/>
    <property type="match status" value="1"/>
</dbReference>
<dbReference type="GO" id="GO:0004794">
    <property type="term" value="F:threonine deaminase activity"/>
    <property type="evidence" value="ECO:0007669"/>
    <property type="project" value="TreeGrafter"/>
</dbReference>
<dbReference type="GO" id="GO:0009097">
    <property type="term" value="P:isoleucine biosynthetic process"/>
    <property type="evidence" value="ECO:0007669"/>
    <property type="project" value="TreeGrafter"/>
</dbReference>
<protein>
    <recommendedName>
        <fullName evidence="5 11">Threonine synthase</fullName>
        <ecNumber evidence="4 11">4.2.3.1</ecNumber>
    </recommendedName>
</protein>
<dbReference type="UniPathway" id="UPA00050">
    <property type="reaction ID" value="UER00065"/>
</dbReference>
<evidence type="ECO:0000256" key="3">
    <source>
        <dbReference type="ARBA" id="ARBA00005517"/>
    </source>
</evidence>
<evidence type="ECO:0000256" key="7">
    <source>
        <dbReference type="ARBA" id="ARBA00022697"/>
    </source>
</evidence>
<keyword evidence="15" id="KW-1185">Reference proteome</keyword>